<reference evidence="8 9" key="1">
    <citation type="submission" date="2019-05" db="EMBL/GenBank/DDBJ databases">
        <title>Burkholderia sp. DHOD12, isolated from subtropical forest soil.</title>
        <authorList>
            <person name="Gao Z.-H."/>
            <person name="Qiu L.-H."/>
        </authorList>
    </citation>
    <scope>NUCLEOTIDE SEQUENCE [LARGE SCALE GENOMIC DNA]</scope>
    <source>
        <strain evidence="8 9">DHOD12</strain>
    </source>
</reference>
<proteinExistence type="predicted"/>
<keyword evidence="3 6" id="KW-0812">Transmembrane</keyword>
<dbReference type="GO" id="GO:0009055">
    <property type="term" value="F:electron transfer activity"/>
    <property type="evidence" value="ECO:0007669"/>
    <property type="project" value="InterPro"/>
</dbReference>
<dbReference type="SUPFAM" id="SSF81342">
    <property type="entry name" value="Transmembrane di-heme cytochromes"/>
    <property type="match status" value="1"/>
</dbReference>
<protein>
    <recommendedName>
        <fullName evidence="7">Cytochrome b561 bacterial/Ni-hydrogenase domain-containing protein</fullName>
    </recommendedName>
</protein>
<evidence type="ECO:0000256" key="1">
    <source>
        <dbReference type="ARBA" id="ARBA00004651"/>
    </source>
</evidence>
<dbReference type="GO" id="GO:0005886">
    <property type="term" value="C:plasma membrane"/>
    <property type="evidence" value="ECO:0007669"/>
    <property type="project" value="UniProtKB-SubCell"/>
</dbReference>
<dbReference type="InterPro" id="IPR016174">
    <property type="entry name" value="Di-haem_cyt_TM"/>
</dbReference>
<evidence type="ECO:0000256" key="6">
    <source>
        <dbReference type="SAM" id="Phobius"/>
    </source>
</evidence>
<keyword evidence="4 6" id="KW-1133">Transmembrane helix</keyword>
<keyword evidence="9" id="KW-1185">Reference proteome</keyword>
<keyword evidence="2" id="KW-1003">Cell membrane</keyword>
<dbReference type="KEGG" id="tvl:FAZ95_18345"/>
<accession>A0A4P8IXF2</accession>
<organism evidence="8 9">
    <name type="scientific">Trinickia violacea</name>
    <dbReference type="NCBI Taxonomy" id="2571746"/>
    <lineage>
        <taxon>Bacteria</taxon>
        <taxon>Pseudomonadati</taxon>
        <taxon>Pseudomonadota</taxon>
        <taxon>Betaproteobacteria</taxon>
        <taxon>Burkholderiales</taxon>
        <taxon>Burkholderiaceae</taxon>
        <taxon>Trinickia</taxon>
    </lineage>
</organism>
<evidence type="ECO:0000256" key="2">
    <source>
        <dbReference type="ARBA" id="ARBA00022475"/>
    </source>
</evidence>
<evidence type="ECO:0000259" key="7">
    <source>
        <dbReference type="Pfam" id="PF01292"/>
    </source>
</evidence>
<feature type="domain" description="Cytochrome b561 bacterial/Ni-hydrogenase" evidence="7">
    <location>
        <begin position="6"/>
        <end position="44"/>
    </location>
</feature>
<evidence type="ECO:0000313" key="9">
    <source>
        <dbReference type="Proteomes" id="UP000298656"/>
    </source>
</evidence>
<dbReference type="EMBL" id="CP040077">
    <property type="protein sequence ID" value="QCP51854.1"/>
    <property type="molecule type" value="Genomic_DNA"/>
</dbReference>
<dbReference type="AlphaFoldDB" id="A0A4P8IXF2"/>
<evidence type="ECO:0000256" key="5">
    <source>
        <dbReference type="ARBA" id="ARBA00023136"/>
    </source>
</evidence>
<dbReference type="OrthoDB" id="8723024at2"/>
<comment type="subcellular location">
    <subcellularLocation>
        <location evidence="1">Cell membrane</location>
        <topology evidence="1">Multi-pass membrane protein</topology>
    </subcellularLocation>
</comment>
<dbReference type="Pfam" id="PF01292">
    <property type="entry name" value="Ni_hydr_CYTB"/>
    <property type="match status" value="1"/>
</dbReference>
<dbReference type="Proteomes" id="UP000298656">
    <property type="component" value="Chromosome 1"/>
</dbReference>
<gene>
    <name evidence="8" type="ORF">FAZ95_18345</name>
</gene>
<sequence length="44" mass="5038">MARPVIKDAHELIGNLFYWVIGLHALAAIGHHVVFKDNTLRRMI</sequence>
<name>A0A4P8IXF2_9BURK</name>
<keyword evidence="5 6" id="KW-0472">Membrane</keyword>
<evidence type="ECO:0000256" key="3">
    <source>
        <dbReference type="ARBA" id="ARBA00022692"/>
    </source>
</evidence>
<evidence type="ECO:0000313" key="8">
    <source>
        <dbReference type="EMBL" id="QCP51854.1"/>
    </source>
</evidence>
<evidence type="ECO:0000256" key="4">
    <source>
        <dbReference type="ARBA" id="ARBA00022989"/>
    </source>
</evidence>
<dbReference type="GO" id="GO:0022904">
    <property type="term" value="P:respiratory electron transport chain"/>
    <property type="evidence" value="ECO:0007669"/>
    <property type="project" value="InterPro"/>
</dbReference>
<feature type="transmembrane region" description="Helical" evidence="6">
    <location>
        <begin position="16"/>
        <end position="35"/>
    </location>
</feature>
<dbReference type="InterPro" id="IPR011577">
    <property type="entry name" value="Cyt_b561_bac/Ni-Hgenase"/>
</dbReference>